<sequence length="830" mass="100114">MAHTFLKRCGCKEYDLFLKNKGKACCYFNFYKRESVHNNVVSNINNETASNENDKNDFSKNINRAFDNTCVNSYNNEKRKDLILHKSFSLLQNCNVKETIDILNIYIKLKNENIEFLKNICLNLLMNKEKIRHMEVLILLKKFSVIKCKDYYLFCYFKQILMDNMHVLNFEELVDIYFCYTNLNYFDYNFFFLIEKRIFHNFHKIDIKRLIMLIQCFNKKRIISRNYMTILLYSISKNMNNMNIFQLCVLFSFFKKFHINNTILISTLIHRFNYQVTINEAPKYISMFHNFLSYVKRKCVENYKVIEENKELLHMIQNGNEIFINKKNVGYENGQQILNNKLKEENNTMDNVHDDSPTNLVLFSKELKEIENNKYVVQCDELDKIREKTNDIKYNRYNMNILYIIQNSVKNIEMITRKHIKNMNVMSLCLLSCSISHINKNKYMLEQIAESLGKNSTKLCPSLVSSFLLSFSKCGHKHGPLIYYSLDFFYKYYNFFDMNNIGLFCKALHLFCIKENEFIDKLNNYMINNKNTNNNISNIIYDNMSDENHDVVSINNYIKNDDHVEKSIGSDGINNLCYYIMKKLDNDMSKLYYEDSNDYCHKDLLNNEKEKNVDKKKIINNYNKIKDHKYVNFSYIDYENIKRKNYYKNNLYNINNNIGSKYNIYINNIVYILEYYAFLLVNNINILKLLCNIFINSELNYILYSRIFYAFYILQFNDNIIYKLIHKFILHQPLYEVMYKEKHIIKIIEALKYYDDNKKEDKNSDIYFYVLPKKTFSFIFNFSKYFLTYIFLRKNENFLKSYLYPIKTLPFYNDESIYIHVSCNLFNKRL</sequence>
<organism evidence="1 2">
    <name type="scientific">Plasmodium falciparum Vietnam Oak-Knoll</name>
    <name type="common">FVO</name>
    <dbReference type="NCBI Taxonomy" id="1036723"/>
    <lineage>
        <taxon>Eukaryota</taxon>
        <taxon>Sar</taxon>
        <taxon>Alveolata</taxon>
        <taxon>Apicomplexa</taxon>
        <taxon>Aconoidasida</taxon>
        <taxon>Haemosporida</taxon>
        <taxon>Plasmodiidae</taxon>
        <taxon>Plasmodium</taxon>
        <taxon>Plasmodium (Laverania)</taxon>
    </lineage>
</organism>
<dbReference type="EMBL" id="KI925143">
    <property type="protein sequence ID" value="ETW16529.1"/>
    <property type="molecule type" value="Genomic_DNA"/>
</dbReference>
<dbReference type="SMR" id="A0A024V209"/>
<name>A0A024V209_PLAFA</name>
<dbReference type="AlphaFoldDB" id="A0A024V209"/>
<reference evidence="1 2" key="2">
    <citation type="submission" date="2013-02" db="EMBL/GenBank/DDBJ databases">
        <title>The Genome Sequence of Plasmodium falciparum Vietnam Oak-Knoll (FVO).</title>
        <authorList>
            <consortium name="The Broad Institute Genome Sequencing Platform"/>
            <consortium name="The Broad Institute Genome Sequencing Center for Infectious Disease"/>
            <person name="Neafsey D."/>
            <person name="Cheeseman I."/>
            <person name="Volkman S."/>
            <person name="Adams J."/>
            <person name="Walker B."/>
            <person name="Young S.K."/>
            <person name="Zeng Q."/>
            <person name="Gargeya S."/>
            <person name="Fitzgerald M."/>
            <person name="Haas B."/>
            <person name="Abouelleil A."/>
            <person name="Alvarado L."/>
            <person name="Arachchi H.M."/>
            <person name="Berlin A.M."/>
            <person name="Chapman S.B."/>
            <person name="Dewar J."/>
            <person name="Goldberg J."/>
            <person name="Griggs A."/>
            <person name="Gujja S."/>
            <person name="Hansen M."/>
            <person name="Howarth C."/>
            <person name="Imamovic A."/>
            <person name="Larimer J."/>
            <person name="McCowan C."/>
            <person name="Murphy C."/>
            <person name="Neiman D."/>
            <person name="Pearson M."/>
            <person name="Priest M."/>
            <person name="Roberts A."/>
            <person name="Saif S."/>
            <person name="Shea T."/>
            <person name="Sisk P."/>
            <person name="Sykes S."/>
            <person name="Wortman J."/>
            <person name="Nusbaum C."/>
            <person name="Birren B."/>
        </authorList>
    </citation>
    <scope>NUCLEOTIDE SEQUENCE [LARGE SCALE GENOMIC DNA]</scope>
    <source>
        <strain evidence="2">Vietnam Oak-Knoll (FVO)</strain>
    </source>
</reference>
<evidence type="ECO:0000313" key="1">
    <source>
        <dbReference type="EMBL" id="ETW16529.1"/>
    </source>
</evidence>
<dbReference type="OrthoDB" id="392563at2759"/>
<accession>A0A024V209</accession>
<protein>
    <submittedName>
        <fullName evidence="1">Uncharacterized protein</fullName>
    </submittedName>
</protein>
<evidence type="ECO:0000313" key="2">
    <source>
        <dbReference type="Proteomes" id="UP000030690"/>
    </source>
</evidence>
<proteinExistence type="predicted"/>
<gene>
    <name evidence="1" type="ORF">PFFVO_04582</name>
</gene>
<dbReference type="Proteomes" id="UP000030690">
    <property type="component" value="Unassembled WGS sequence"/>
</dbReference>
<reference evidence="1 2" key="1">
    <citation type="submission" date="2013-02" db="EMBL/GenBank/DDBJ databases">
        <title>The Genome Annotation of Plasmodium falciparum Vietnam Oak-Knoll (FVO).</title>
        <authorList>
            <consortium name="The Broad Institute Genome Sequencing Platform"/>
            <consortium name="The Broad Institute Genome Sequencing Center for Infectious Disease"/>
            <person name="Neafsey D."/>
            <person name="Hoffman S."/>
            <person name="Volkman S."/>
            <person name="Rosenthal P."/>
            <person name="Walker B."/>
            <person name="Young S.K."/>
            <person name="Zeng Q."/>
            <person name="Gargeya S."/>
            <person name="Fitzgerald M."/>
            <person name="Haas B."/>
            <person name="Abouelleil A."/>
            <person name="Allen A.W."/>
            <person name="Alvarado L."/>
            <person name="Arachchi H.M."/>
            <person name="Berlin A.M."/>
            <person name="Chapman S.B."/>
            <person name="Gainer-Dewar J."/>
            <person name="Goldberg J."/>
            <person name="Griggs A."/>
            <person name="Gujja S."/>
            <person name="Hansen M."/>
            <person name="Howarth C."/>
            <person name="Imamovic A."/>
            <person name="Ireland A."/>
            <person name="Larimer J."/>
            <person name="McCowan C."/>
            <person name="Murphy C."/>
            <person name="Pearson M."/>
            <person name="Poon T.W."/>
            <person name="Priest M."/>
            <person name="Roberts A."/>
            <person name="Saif S."/>
            <person name="Shea T."/>
            <person name="Sisk P."/>
            <person name="Sykes S."/>
            <person name="Wortman J."/>
            <person name="Nusbaum C."/>
            <person name="Birren B."/>
        </authorList>
    </citation>
    <scope>NUCLEOTIDE SEQUENCE [LARGE SCALE GENOMIC DNA]</scope>
    <source>
        <strain evidence="2">Vietnam Oak-Knoll (FVO)</strain>
    </source>
</reference>